<dbReference type="EMBL" id="CAMXCT020000698">
    <property type="protein sequence ID" value="CAL1135646.1"/>
    <property type="molecule type" value="Genomic_DNA"/>
</dbReference>
<keyword evidence="4 7" id="KW-1133">Transmembrane helix</keyword>
<comment type="subcellular location">
    <subcellularLocation>
        <location evidence="1">Endoplasmic reticulum membrane</location>
        <topology evidence="1">Multi-pass membrane protein</topology>
    </subcellularLocation>
</comment>
<dbReference type="InterPro" id="IPR021013">
    <property type="entry name" value="ATPase_Vma12"/>
</dbReference>
<name>A0A9P1C1S6_9DINO</name>
<feature type="compositionally biased region" description="Basic and acidic residues" evidence="6">
    <location>
        <begin position="209"/>
        <end position="223"/>
    </location>
</feature>
<protein>
    <submittedName>
        <fullName evidence="9">Endoplasmic reticulum-based factor for assembly of V-ATPase</fullName>
    </submittedName>
</protein>
<comment type="caution">
    <text evidence="8">The sequence shown here is derived from an EMBL/GenBank/DDBJ whole genome shotgun (WGS) entry which is preliminary data.</text>
</comment>
<keyword evidence="3" id="KW-0256">Endoplasmic reticulum</keyword>
<feature type="compositionally biased region" description="Basic residues" evidence="6">
    <location>
        <begin position="192"/>
        <end position="201"/>
    </location>
</feature>
<proteinExistence type="predicted"/>
<reference evidence="9 10" key="2">
    <citation type="submission" date="2024-05" db="EMBL/GenBank/DDBJ databases">
        <authorList>
            <person name="Chen Y."/>
            <person name="Shah S."/>
            <person name="Dougan E. K."/>
            <person name="Thang M."/>
            <person name="Chan C."/>
        </authorList>
    </citation>
    <scope>NUCLEOTIDE SEQUENCE [LARGE SCALE GENOMIC DNA]</scope>
</reference>
<dbReference type="EMBL" id="CAMXCT030000698">
    <property type="protein sequence ID" value="CAL4769583.1"/>
    <property type="molecule type" value="Genomic_DNA"/>
</dbReference>
<organism evidence="8">
    <name type="scientific">Cladocopium goreaui</name>
    <dbReference type="NCBI Taxonomy" id="2562237"/>
    <lineage>
        <taxon>Eukaryota</taxon>
        <taxon>Sar</taxon>
        <taxon>Alveolata</taxon>
        <taxon>Dinophyceae</taxon>
        <taxon>Suessiales</taxon>
        <taxon>Symbiodiniaceae</taxon>
        <taxon>Cladocopium</taxon>
    </lineage>
</organism>
<dbReference type="PANTHER" id="PTHR31394:SF1">
    <property type="entry name" value="TRANSMEMBRANE PROTEIN 199"/>
    <property type="match status" value="1"/>
</dbReference>
<dbReference type="GO" id="GO:0005789">
    <property type="term" value="C:endoplasmic reticulum membrane"/>
    <property type="evidence" value="ECO:0007669"/>
    <property type="project" value="UniProtKB-SubCell"/>
</dbReference>
<evidence type="ECO:0000256" key="7">
    <source>
        <dbReference type="SAM" id="Phobius"/>
    </source>
</evidence>
<dbReference type="PANTHER" id="PTHR31394">
    <property type="entry name" value="TRANSMEMBRANE PROTEIN 199"/>
    <property type="match status" value="1"/>
</dbReference>
<evidence type="ECO:0000256" key="6">
    <source>
        <dbReference type="SAM" id="MobiDB-lite"/>
    </source>
</evidence>
<evidence type="ECO:0000256" key="2">
    <source>
        <dbReference type="ARBA" id="ARBA00022692"/>
    </source>
</evidence>
<keyword evidence="5 7" id="KW-0472">Membrane</keyword>
<dbReference type="OrthoDB" id="443277at2759"/>
<dbReference type="Proteomes" id="UP001152797">
    <property type="component" value="Unassembled WGS sequence"/>
</dbReference>
<evidence type="ECO:0000256" key="1">
    <source>
        <dbReference type="ARBA" id="ARBA00004477"/>
    </source>
</evidence>
<dbReference type="EMBL" id="CAMXCT010000698">
    <property type="protein sequence ID" value="CAI3982271.1"/>
    <property type="molecule type" value="Genomic_DNA"/>
</dbReference>
<reference evidence="8" key="1">
    <citation type="submission" date="2022-10" db="EMBL/GenBank/DDBJ databases">
        <authorList>
            <person name="Chen Y."/>
            <person name="Dougan E. K."/>
            <person name="Chan C."/>
            <person name="Rhodes N."/>
            <person name="Thang M."/>
        </authorList>
    </citation>
    <scope>NUCLEOTIDE SEQUENCE</scope>
</reference>
<dbReference type="AlphaFoldDB" id="A0A9P1C1S6"/>
<feature type="transmembrane region" description="Helical" evidence="7">
    <location>
        <begin position="128"/>
        <end position="147"/>
    </location>
</feature>
<keyword evidence="2 7" id="KW-0812">Transmembrane</keyword>
<evidence type="ECO:0000313" key="9">
    <source>
        <dbReference type="EMBL" id="CAL4769583.1"/>
    </source>
</evidence>
<dbReference type="GO" id="GO:0070072">
    <property type="term" value="P:vacuolar proton-transporting V-type ATPase complex assembly"/>
    <property type="evidence" value="ECO:0007669"/>
    <property type="project" value="InterPro"/>
</dbReference>
<evidence type="ECO:0000256" key="4">
    <source>
        <dbReference type="ARBA" id="ARBA00022989"/>
    </source>
</evidence>
<gene>
    <name evidence="8" type="ORF">C1SCF055_LOCUS9982</name>
</gene>
<evidence type="ECO:0000256" key="3">
    <source>
        <dbReference type="ARBA" id="ARBA00022824"/>
    </source>
</evidence>
<accession>A0A9P1C1S6</accession>
<evidence type="ECO:0000313" key="8">
    <source>
        <dbReference type="EMBL" id="CAI3982271.1"/>
    </source>
</evidence>
<sequence length="223" mass="25011">MPSQVFVSIPDALRQFLSSECRAEGAKEVAQQSACELDELYRLADEHLKLTQEPVKMHELLATAEVVERREVPALGEDGEPLSELEQMRAASQERAYQRMVDGVAPLTGQRRTEPLPHQQGLRFATNFGTQVIVAFIGAFLLGYYFVETFVAPESFNAKVIAGASCSFATLLLETFLLVIHEQKQTIMEKKREKHAQKTARKVVAVQHPKNEEPKSGQEKKDD</sequence>
<evidence type="ECO:0000256" key="5">
    <source>
        <dbReference type="ARBA" id="ARBA00023136"/>
    </source>
</evidence>
<feature type="transmembrane region" description="Helical" evidence="7">
    <location>
        <begin position="159"/>
        <end position="180"/>
    </location>
</feature>
<keyword evidence="10" id="KW-1185">Reference proteome</keyword>
<evidence type="ECO:0000313" key="10">
    <source>
        <dbReference type="Proteomes" id="UP001152797"/>
    </source>
</evidence>
<feature type="region of interest" description="Disordered" evidence="6">
    <location>
        <begin position="190"/>
        <end position="223"/>
    </location>
</feature>